<dbReference type="EMBL" id="JBBJCI010000174">
    <property type="protein sequence ID" value="KAK7241618.1"/>
    <property type="molecule type" value="Genomic_DNA"/>
</dbReference>
<dbReference type="Proteomes" id="UP001363151">
    <property type="component" value="Unassembled WGS sequence"/>
</dbReference>
<dbReference type="SUPFAM" id="SSF48225">
    <property type="entry name" value="Seven-hairpin glycosidases"/>
    <property type="match status" value="1"/>
</dbReference>
<feature type="signal peptide" evidence="11">
    <location>
        <begin position="1"/>
        <end position="16"/>
    </location>
</feature>
<evidence type="ECO:0000313" key="12">
    <source>
        <dbReference type="EMBL" id="KAK7241618.1"/>
    </source>
</evidence>
<evidence type="ECO:0000313" key="13">
    <source>
        <dbReference type="Proteomes" id="UP001363151"/>
    </source>
</evidence>
<dbReference type="Pfam" id="PF01532">
    <property type="entry name" value="Glyco_hydro_47"/>
    <property type="match status" value="2"/>
</dbReference>
<evidence type="ECO:0000256" key="11">
    <source>
        <dbReference type="SAM" id="SignalP"/>
    </source>
</evidence>
<evidence type="ECO:0000256" key="5">
    <source>
        <dbReference type="ARBA" id="ARBA00022801"/>
    </source>
</evidence>
<comment type="pathway">
    <text evidence="2">Protein modification; protein glycosylation.</text>
</comment>
<evidence type="ECO:0000256" key="4">
    <source>
        <dbReference type="ARBA" id="ARBA00022723"/>
    </source>
</evidence>
<keyword evidence="7" id="KW-1015">Disulfide bond</keyword>
<dbReference type="InterPro" id="IPR012341">
    <property type="entry name" value="6hp_glycosidase-like_sf"/>
</dbReference>
<evidence type="ECO:0000256" key="3">
    <source>
        <dbReference type="ARBA" id="ARBA00007658"/>
    </source>
</evidence>
<keyword evidence="4" id="KW-0479">Metal-binding</keyword>
<evidence type="ECO:0000256" key="2">
    <source>
        <dbReference type="ARBA" id="ARBA00004922"/>
    </source>
</evidence>
<protein>
    <recommendedName>
        <fullName evidence="10">alpha-1,2-Mannosidase</fullName>
        <ecNumber evidence="10">3.2.1.-</ecNumber>
    </recommendedName>
</protein>
<comment type="similarity">
    <text evidence="3 10">Belongs to the glycosyl hydrolase 47 family.</text>
</comment>
<dbReference type="PANTHER" id="PTHR11742">
    <property type="entry name" value="MANNOSYL-OLIGOSACCHARIDE ALPHA-1,2-MANNOSIDASE-RELATED"/>
    <property type="match status" value="1"/>
</dbReference>
<comment type="catalytic activity">
    <reaction evidence="8">
        <text>N(4)-(alpha-D-Man-(1-&gt;2)-alpha-D-Man-(1-&gt;2)-alpha-D-Man-(1-&gt;3)-[alpha-D-Man-(1-&gt;3)-[alpha-D-Man-(1-&gt;2)-alpha-D-Man-(1-&gt;6)]-alpha-D-Man-(1-&gt;6)]-beta-D-Man-(1-&gt;4)-beta-D-GlcNAc-(1-&gt;4)-beta-D-GlcNAc)-L-asparaginyl-[protein] (N-glucan mannose isomer 8A1,2,3B1,3) + 3 H2O = N(4)-(alpha-D-Man-(1-&gt;3)-[alpha-D-Man-(1-&gt;3)-[alpha-D-Man-(1-&gt;6)]-alpha-D-Man-(1-&gt;6)]-beta-D-Man-(1-&gt;4)-beta-D-GlcNAc-(1-&gt;4)-beta-D-GlcNAc)-L-asparaginyl-[protein] (N-glucan mannose isomer 5A1,2) + 3 beta-D-mannose</text>
        <dbReference type="Rhea" id="RHEA:56028"/>
        <dbReference type="Rhea" id="RHEA-COMP:14358"/>
        <dbReference type="Rhea" id="RHEA-COMP:14367"/>
        <dbReference type="ChEBI" id="CHEBI:15377"/>
        <dbReference type="ChEBI" id="CHEBI:28563"/>
        <dbReference type="ChEBI" id="CHEBI:59087"/>
        <dbReference type="ChEBI" id="CHEBI:60628"/>
        <dbReference type="EC" id="3.2.1.113"/>
    </reaction>
</comment>
<dbReference type="PANTHER" id="PTHR11742:SF55">
    <property type="entry name" value="ENDOPLASMIC RETICULUM MANNOSYL-OLIGOSACCHARIDE 1,2-ALPHA-MANNOSIDASE"/>
    <property type="match status" value="1"/>
</dbReference>
<name>A0ABR1FZM4_AURAN</name>
<keyword evidence="5 10" id="KW-0378">Hydrolase</keyword>
<dbReference type="PRINTS" id="PR00747">
    <property type="entry name" value="GLYHDRLASE47"/>
</dbReference>
<proteinExistence type="inferred from homology"/>
<keyword evidence="6" id="KW-0106">Calcium</keyword>
<comment type="cofactor">
    <cofactor evidence="1">
        <name>Ca(2+)</name>
        <dbReference type="ChEBI" id="CHEBI:29108"/>
    </cofactor>
</comment>
<sequence>MHRLLLLLPALATTIAEPDWAQRAAAVKDAIHASFGAYMAHASDFDVLLPAAKTGGDVAGARYALYESLDTLYVAGLADDFDAAVAAIFAGGLRDPLRRGAPAPKRVASVAEYARRVVGGLLGGFEVSGDRRLLYAAAHAAERALDALPDTQDVVVLPPDRSRLVHARTASVRYLLSHWVDDGADCETVGNAGGFGLELRALSRELDDPSFASAADAIFDEIDTAWFQDGAKDSARRLPRYPACDSRARSDLKDAATLFGSLLGEQLIGSTHGAARAAALYDWWEQGLLEEGADVLHSAGDLTFPVTPGGTPAVEAATFGLPGLLALGATHAFRKGNADEDDKRDALALAARVAEAVHAAHAAAGGLAPDAATLVEGDGVRFAAVRPSYDLDETYAYSLLVLYRTTGDEKYRDRGWALFEQIAQRCAVGGAFAGLVDVFGDARRKRMPSHFVGATLKHLYLLFSEKDHYSLDDWVFTNGGHLVAATHRCDGRDCSGPEDRPWKYAVPVDLLFFGSLLVLAQVCLPRSTWTGTPKKDR</sequence>
<keyword evidence="13" id="KW-1185">Reference proteome</keyword>
<dbReference type="InterPro" id="IPR050749">
    <property type="entry name" value="Glycosyl_Hydrolase_47"/>
</dbReference>
<dbReference type="InterPro" id="IPR001382">
    <property type="entry name" value="Glyco_hydro_47"/>
</dbReference>
<evidence type="ECO:0000256" key="1">
    <source>
        <dbReference type="ARBA" id="ARBA00001913"/>
    </source>
</evidence>
<keyword evidence="11" id="KW-0732">Signal</keyword>
<reference evidence="12 13" key="1">
    <citation type="submission" date="2024-03" db="EMBL/GenBank/DDBJ databases">
        <title>Aureococcus anophagefferens CCMP1851 and Kratosvirus quantuckense: Draft genome of a second virus-susceptible host strain in the model system.</title>
        <authorList>
            <person name="Chase E."/>
            <person name="Truchon A.R."/>
            <person name="Schepens W."/>
            <person name="Wilhelm S.W."/>
        </authorList>
    </citation>
    <scope>NUCLEOTIDE SEQUENCE [LARGE SCALE GENOMIC DNA]</scope>
    <source>
        <strain evidence="12 13">CCMP1851</strain>
    </source>
</reference>
<evidence type="ECO:0000256" key="8">
    <source>
        <dbReference type="ARBA" id="ARBA00047669"/>
    </source>
</evidence>
<evidence type="ECO:0000256" key="7">
    <source>
        <dbReference type="ARBA" id="ARBA00023157"/>
    </source>
</evidence>
<evidence type="ECO:0000256" key="9">
    <source>
        <dbReference type="ARBA" id="ARBA00048605"/>
    </source>
</evidence>
<comment type="catalytic activity">
    <reaction evidence="9">
        <text>N(4)-(alpha-D-Man-(1-&gt;2)-alpha-D-Man-(1-&gt;2)-alpha-D-Man-(1-&gt;3)-[alpha-D-Man-(1-&gt;2)-alpha-D-Man-(1-&gt;3)-[alpha-D-Man-(1-&gt;2)-alpha-D-Man-(1-&gt;6)]-alpha-D-Man-(1-&gt;6)]-beta-D-Man-(1-&gt;4)-beta-D-GlcNAc-(1-&gt;4)-beta-D-GlcNAc)-L-asparaginyl-[protein] (N-glucan mannose isomer 9A1,2,3B1,2,3) + 4 H2O = N(4)-(alpha-D-Man-(1-&gt;3)-[alpha-D-Man-(1-&gt;3)-[alpha-D-Man-(1-&gt;6)]-alpha-D-Man-(1-&gt;6)]-beta-D-Man-(1-&gt;4)-beta-D-GlcNAc-(1-&gt;4)-beta-D-GlcNAc)-L-asparaginyl-[protein] (N-glucan mannose isomer 5A1,2) + 4 beta-D-mannose</text>
        <dbReference type="Rhea" id="RHEA:56008"/>
        <dbReference type="Rhea" id="RHEA-COMP:14356"/>
        <dbReference type="Rhea" id="RHEA-COMP:14367"/>
        <dbReference type="ChEBI" id="CHEBI:15377"/>
        <dbReference type="ChEBI" id="CHEBI:28563"/>
        <dbReference type="ChEBI" id="CHEBI:59087"/>
        <dbReference type="ChEBI" id="CHEBI:139493"/>
        <dbReference type="EC" id="3.2.1.113"/>
    </reaction>
</comment>
<gene>
    <name evidence="12" type="ORF">SO694_0028603</name>
</gene>
<accession>A0ABR1FZM4</accession>
<keyword evidence="10" id="KW-0326">Glycosidase</keyword>
<dbReference type="EC" id="3.2.1.-" evidence="10"/>
<comment type="caution">
    <text evidence="12">The sequence shown here is derived from an EMBL/GenBank/DDBJ whole genome shotgun (WGS) entry which is preliminary data.</text>
</comment>
<evidence type="ECO:0000256" key="10">
    <source>
        <dbReference type="RuleBase" id="RU361193"/>
    </source>
</evidence>
<dbReference type="InterPro" id="IPR036026">
    <property type="entry name" value="Seven-hairpin_glycosidases"/>
</dbReference>
<feature type="chain" id="PRO_5045047725" description="alpha-1,2-Mannosidase" evidence="11">
    <location>
        <begin position="17"/>
        <end position="537"/>
    </location>
</feature>
<evidence type="ECO:0000256" key="6">
    <source>
        <dbReference type="ARBA" id="ARBA00022837"/>
    </source>
</evidence>
<organism evidence="12 13">
    <name type="scientific">Aureococcus anophagefferens</name>
    <name type="common">Harmful bloom alga</name>
    <dbReference type="NCBI Taxonomy" id="44056"/>
    <lineage>
        <taxon>Eukaryota</taxon>
        <taxon>Sar</taxon>
        <taxon>Stramenopiles</taxon>
        <taxon>Ochrophyta</taxon>
        <taxon>Pelagophyceae</taxon>
        <taxon>Pelagomonadales</taxon>
        <taxon>Pelagomonadaceae</taxon>
        <taxon>Aureococcus</taxon>
    </lineage>
</organism>
<dbReference type="Gene3D" id="1.50.10.10">
    <property type="match status" value="2"/>
</dbReference>